<sequence>MMYLWKESLEQTRGKGLWLGIGVLMLASLFLIAEARFFPSDLGFEAMLLSVFDMNMYLLPLFSLFLSSFSVFQEKELKTSMILLTKRESTLSFLWKKSVAIQVILISLFLGMYLLLAIFMKFFLAFHVVSFLRFLFVIVVFLLIFNQLGIFLGVACNSKMQLVGANILVWFSIVFLFDLMFLYFLPIVTFDNIRFFSWIYFLDPIHTMRFYLETGLGLFSLTHMSRMMEKFVFMDLGILMAMNAIFWPALLFGLASLFRNGGMFDD</sequence>
<feature type="transmembrane region" description="Helical" evidence="1">
    <location>
        <begin position="131"/>
        <end position="155"/>
    </location>
</feature>
<feature type="transmembrane region" description="Helical" evidence="1">
    <location>
        <begin position="54"/>
        <end position="72"/>
    </location>
</feature>
<proteinExistence type="predicted"/>
<accession>A0A419SLC7</accession>
<keyword evidence="1" id="KW-0812">Transmembrane</keyword>
<gene>
    <name evidence="2" type="ORF">BEP19_08465</name>
</gene>
<protein>
    <submittedName>
        <fullName evidence="2">Copper ABC transporter permease</fullName>
    </submittedName>
</protein>
<dbReference type="Proteomes" id="UP000284219">
    <property type="component" value="Unassembled WGS sequence"/>
</dbReference>
<evidence type="ECO:0000313" key="2">
    <source>
        <dbReference type="EMBL" id="RKD24708.1"/>
    </source>
</evidence>
<evidence type="ECO:0000313" key="3">
    <source>
        <dbReference type="Proteomes" id="UP000284219"/>
    </source>
</evidence>
<organism evidence="2 3">
    <name type="scientific">Ammoniphilus oxalaticus</name>
    <dbReference type="NCBI Taxonomy" id="66863"/>
    <lineage>
        <taxon>Bacteria</taxon>
        <taxon>Bacillati</taxon>
        <taxon>Bacillota</taxon>
        <taxon>Bacilli</taxon>
        <taxon>Bacillales</taxon>
        <taxon>Paenibacillaceae</taxon>
        <taxon>Aneurinibacillus group</taxon>
        <taxon>Ammoniphilus</taxon>
    </lineage>
</organism>
<keyword evidence="1" id="KW-1133">Transmembrane helix</keyword>
<feature type="transmembrane region" description="Helical" evidence="1">
    <location>
        <begin position="233"/>
        <end position="258"/>
    </location>
</feature>
<comment type="caution">
    <text evidence="2">The sequence shown here is derived from an EMBL/GenBank/DDBJ whole genome shotgun (WGS) entry which is preliminary data.</text>
</comment>
<keyword evidence="1" id="KW-0472">Membrane</keyword>
<feature type="transmembrane region" description="Helical" evidence="1">
    <location>
        <begin position="167"/>
        <end position="189"/>
    </location>
</feature>
<feature type="transmembrane region" description="Helical" evidence="1">
    <location>
        <begin position="16"/>
        <end position="34"/>
    </location>
</feature>
<evidence type="ECO:0000256" key="1">
    <source>
        <dbReference type="SAM" id="Phobius"/>
    </source>
</evidence>
<keyword evidence="3" id="KW-1185">Reference proteome</keyword>
<dbReference type="EMBL" id="MCHY01000008">
    <property type="protein sequence ID" value="RKD24708.1"/>
    <property type="molecule type" value="Genomic_DNA"/>
</dbReference>
<name>A0A419SLC7_9BACL</name>
<dbReference type="AlphaFoldDB" id="A0A419SLC7"/>
<feature type="transmembrane region" description="Helical" evidence="1">
    <location>
        <begin position="93"/>
        <end position="119"/>
    </location>
</feature>
<reference evidence="2 3" key="1">
    <citation type="submission" date="2016-08" db="EMBL/GenBank/DDBJ databases">
        <title>Novel Firmicute Genomes.</title>
        <authorList>
            <person name="Poppleton D.I."/>
            <person name="Gribaldo S."/>
        </authorList>
    </citation>
    <scope>NUCLEOTIDE SEQUENCE [LARGE SCALE GENOMIC DNA]</scope>
    <source>
        <strain evidence="2 3">RAOx-1</strain>
    </source>
</reference>
<dbReference type="OrthoDB" id="2932044at2"/>